<feature type="region of interest" description="Disordered" evidence="1">
    <location>
        <begin position="29"/>
        <end position="77"/>
    </location>
</feature>
<evidence type="ECO:0000313" key="3">
    <source>
        <dbReference type="Proteomes" id="UP000006790"/>
    </source>
</evidence>
<name>G8JV00_ERECY</name>
<proteinExistence type="predicted"/>
<sequence>MTTVVTPHVFQRAVGDTSIIGTLVMERDVSASSVSGSTSSGVKSTESTSTGSKASTSATAATTGSTSSTSSGAASTSSGAAAGMAVANPVSWKFGAVLGAVAFGFFGLSL</sequence>
<feature type="compositionally biased region" description="Low complexity" evidence="1">
    <location>
        <begin position="30"/>
        <end position="77"/>
    </location>
</feature>
<dbReference type="KEGG" id="erc:Ecym_6083"/>
<protein>
    <submittedName>
        <fullName evidence="2">Uncharacterized protein</fullName>
    </submittedName>
</protein>
<gene>
    <name evidence="2" type="ordered locus">Ecym_6083</name>
</gene>
<dbReference type="AlphaFoldDB" id="G8JV00"/>
<dbReference type="EMBL" id="CP002502">
    <property type="protein sequence ID" value="AET40479.1"/>
    <property type="molecule type" value="Genomic_DNA"/>
</dbReference>
<evidence type="ECO:0000313" key="2">
    <source>
        <dbReference type="EMBL" id="AET40479.1"/>
    </source>
</evidence>
<evidence type="ECO:0000256" key="1">
    <source>
        <dbReference type="SAM" id="MobiDB-lite"/>
    </source>
</evidence>
<keyword evidence="3" id="KW-1185">Reference proteome</keyword>
<accession>G8JV00</accession>
<dbReference type="GeneID" id="11470986"/>
<organism evidence="2 3">
    <name type="scientific">Eremothecium cymbalariae (strain CBS 270.75 / DBVPG 7215 / KCTC 17166 / NRRL Y-17582)</name>
    <name type="common">Yeast</name>
    <dbReference type="NCBI Taxonomy" id="931890"/>
    <lineage>
        <taxon>Eukaryota</taxon>
        <taxon>Fungi</taxon>
        <taxon>Dikarya</taxon>
        <taxon>Ascomycota</taxon>
        <taxon>Saccharomycotina</taxon>
        <taxon>Saccharomycetes</taxon>
        <taxon>Saccharomycetales</taxon>
        <taxon>Saccharomycetaceae</taxon>
        <taxon>Eremothecium</taxon>
    </lineage>
</organism>
<dbReference type="InParanoid" id="G8JV00"/>
<reference evidence="3" key="1">
    <citation type="journal article" date="2012" name="G3 (Bethesda)">
        <title>Pichia sorbitophila, an interspecies yeast hybrid reveals early steps of genome resolution following polyploidization.</title>
        <authorList>
            <person name="Leh Louis V."/>
            <person name="Despons L."/>
            <person name="Friedrich A."/>
            <person name="Martin T."/>
            <person name="Durrens P."/>
            <person name="Casaregola S."/>
            <person name="Neuveglise C."/>
            <person name="Fairhead C."/>
            <person name="Marck C."/>
            <person name="Cruz J.A."/>
            <person name="Straub M.L."/>
            <person name="Kugler V."/>
            <person name="Sacerdot C."/>
            <person name="Uzunov Z."/>
            <person name="Thierry A."/>
            <person name="Weiss S."/>
            <person name="Bleykasten C."/>
            <person name="De Montigny J."/>
            <person name="Jacques N."/>
            <person name="Jung P."/>
            <person name="Lemaire M."/>
            <person name="Mallet S."/>
            <person name="Morel G."/>
            <person name="Richard G.F."/>
            <person name="Sarkar A."/>
            <person name="Savel G."/>
            <person name="Schacherer J."/>
            <person name="Seret M.L."/>
            <person name="Talla E."/>
            <person name="Samson G."/>
            <person name="Jubin C."/>
            <person name="Poulain J."/>
            <person name="Vacherie B."/>
            <person name="Barbe V."/>
            <person name="Pelletier E."/>
            <person name="Sherman D.J."/>
            <person name="Westhof E."/>
            <person name="Weissenbach J."/>
            <person name="Baret P.V."/>
            <person name="Wincker P."/>
            <person name="Gaillardin C."/>
            <person name="Dujon B."/>
            <person name="Souciet J.L."/>
        </authorList>
    </citation>
    <scope>NUCLEOTIDE SEQUENCE [LARGE SCALE GENOMIC DNA]</scope>
    <source>
        <strain evidence="3">CBS 270.75 / DBVPG 7215 / KCTC 17166 / NRRL Y-17582</strain>
    </source>
</reference>
<dbReference type="Proteomes" id="UP000006790">
    <property type="component" value="Chromosome 6"/>
</dbReference>
<dbReference type="RefSeq" id="XP_003647296.1">
    <property type="nucleotide sequence ID" value="XM_003647248.1"/>
</dbReference>
<dbReference type="HOGENOM" id="CLU_2171049_0_0_1"/>